<evidence type="ECO:0000256" key="6">
    <source>
        <dbReference type="ARBA" id="ARBA00023002"/>
    </source>
</evidence>
<dbReference type="HOGENOM" id="CLU_065681_4_0_1"/>
<evidence type="ECO:0000256" key="8">
    <source>
        <dbReference type="ARBA" id="ARBA00023228"/>
    </source>
</evidence>
<dbReference type="Proteomes" id="UP000002281">
    <property type="component" value="Chromosome X"/>
</dbReference>
<keyword evidence="8" id="KW-0458">Lysosome</keyword>
<dbReference type="GO" id="GO:0008199">
    <property type="term" value="F:ferric iron binding"/>
    <property type="evidence" value="ECO:0000318"/>
    <property type="project" value="GO_Central"/>
</dbReference>
<dbReference type="PANTHER" id="PTHR11431">
    <property type="entry name" value="FERRITIN"/>
    <property type="match status" value="1"/>
</dbReference>
<dbReference type="Pfam" id="PF00210">
    <property type="entry name" value="Ferritin"/>
    <property type="match status" value="1"/>
</dbReference>
<dbReference type="GO" id="GO:0008198">
    <property type="term" value="F:ferrous iron binding"/>
    <property type="evidence" value="ECO:0000318"/>
    <property type="project" value="GO_Central"/>
</dbReference>
<dbReference type="GO" id="GO:0004322">
    <property type="term" value="F:ferroxidase activity"/>
    <property type="evidence" value="ECO:0007669"/>
    <property type="project" value="UniProtKB-EC"/>
</dbReference>
<evidence type="ECO:0000256" key="12">
    <source>
        <dbReference type="PIRSR" id="PIRSR601519-1"/>
    </source>
</evidence>
<evidence type="ECO:0000313" key="16">
    <source>
        <dbReference type="Ensembl" id="ENSECAP00000008844.3"/>
    </source>
</evidence>
<evidence type="ECO:0000256" key="1">
    <source>
        <dbReference type="ARBA" id="ARBA00004371"/>
    </source>
</evidence>
<evidence type="ECO:0000256" key="4">
    <source>
        <dbReference type="ARBA" id="ARBA00022434"/>
    </source>
</evidence>
<evidence type="ECO:0000256" key="2">
    <source>
        <dbReference type="ARBA" id="ARBA00004419"/>
    </source>
</evidence>
<dbReference type="PANTHER" id="PTHR11431:SF37">
    <property type="entry name" value="FERRITIN HEAVY CHAIN"/>
    <property type="match status" value="1"/>
</dbReference>
<evidence type="ECO:0000313" key="17">
    <source>
        <dbReference type="Proteomes" id="UP000002281"/>
    </source>
</evidence>
<reference evidence="16 17" key="1">
    <citation type="journal article" date="2009" name="Science">
        <title>Genome sequence, comparative analysis, and population genetics of the domestic horse.</title>
        <authorList>
            <consortium name="Broad Institute Genome Sequencing Platform"/>
            <consortium name="Broad Institute Whole Genome Assembly Team"/>
            <person name="Wade C.M."/>
            <person name="Giulotto E."/>
            <person name="Sigurdsson S."/>
            <person name="Zoli M."/>
            <person name="Gnerre S."/>
            <person name="Imsland F."/>
            <person name="Lear T.L."/>
            <person name="Adelson D.L."/>
            <person name="Bailey E."/>
            <person name="Bellone R.R."/>
            <person name="Bloecker H."/>
            <person name="Distl O."/>
            <person name="Edgar R.C."/>
            <person name="Garber M."/>
            <person name="Leeb T."/>
            <person name="Mauceli E."/>
            <person name="MacLeod J.N."/>
            <person name="Penedo M.C.T."/>
            <person name="Raison J.M."/>
            <person name="Sharpe T."/>
            <person name="Vogel J."/>
            <person name="Andersson L."/>
            <person name="Antczak D.F."/>
            <person name="Biagi T."/>
            <person name="Binns M.M."/>
            <person name="Chowdhary B.P."/>
            <person name="Coleman S.J."/>
            <person name="Della Valle G."/>
            <person name="Fryc S."/>
            <person name="Guerin G."/>
            <person name="Hasegawa T."/>
            <person name="Hill E.W."/>
            <person name="Jurka J."/>
            <person name="Kiialainen A."/>
            <person name="Lindgren G."/>
            <person name="Liu J."/>
            <person name="Magnani E."/>
            <person name="Mickelson J.R."/>
            <person name="Murray J."/>
            <person name="Nergadze S.G."/>
            <person name="Onofrio R."/>
            <person name="Pedroni S."/>
            <person name="Piras M.F."/>
            <person name="Raudsepp T."/>
            <person name="Rocchi M."/>
            <person name="Roeed K.H."/>
            <person name="Ryder O.A."/>
            <person name="Searle S."/>
            <person name="Skow L."/>
            <person name="Swinburne J.E."/>
            <person name="Syvaenen A.C."/>
            <person name="Tozaki T."/>
            <person name="Valberg S.J."/>
            <person name="Vaudin M."/>
            <person name="White J.R."/>
            <person name="Zody M.C."/>
            <person name="Lander E.S."/>
            <person name="Lindblad-Toh K."/>
        </authorList>
    </citation>
    <scope>NUCLEOTIDE SEQUENCE [LARGE SCALE GENOMIC DNA]</scope>
    <source>
        <strain evidence="16 17">Thoroughbred</strain>
    </source>
</reference>
<evidence type="ECO:0000256" key="10">
    <source>
        <dbReference type="ARBA" id="ARBA00045964"/>
    </source>
</evidence>
<comment type="similarity">
    <text evidence="3 13">Belongs to the ferritin family.</text>
</comment>
<feature type="region of interest" description="Disordered" evidence="14">
    <location>
        <begin position="1"/>
        <end position="23"/>
    </location>
</feature>
<dbReference type="PROSITE" id="PS50905">
    <property type="entry name" value="FERRITIN_LIKE"/>
    <property type="match status" value="1"/>
</dbReference>
<dbReference type="AlphaFoldDB" id="F7DFS7"/>
<keyword evidence="17" id="KW-1185">Reference proteome</keyword>
<proteinExistence type="inferred from homology"/>
<evidence type="ECO:0000259" key="15">
    <source>
        <dbReference type="PROSITE" id="PS50905"/>
    </source>
</evidence>
<comment type="subunit">
    <text evidence="9">Oligomer of 24 subunits. There are two types of subunits: L (light) chain and H (heavy) chain. The major chain can be light or heavy, depending on the species and tissue type. The functional molecule forms a roughly spherical shell with a diameter of 12 nm and contains a central cavity into which the insoluble mineral iron core is deposited. Interacts with NCOA4; NCOA4 promotes targeting of the iron-binding ferritin complex to autolysosomes following starvation or iron depletion.</text>
</comment>
<keyword evidence="7 12" id="KW-0408">Iron</keyword>
<keyword evidence="5 12" id="KW-0479">Metal-binding</keyword>
<dbReference type="PaxDb" id="9796-ENSECAP00000008844"/>
<dbReference type="InterPro" id="IPR008331">
    <property type="entry name" value="Ferritin_DPS_dom"/>
</dbReference>
<feature type="domain" description="Ferritin-like diiron" evidence="15">
    <location>
        <begin position="223"/>
        <end position="372"/>
    </location>
</feature>
<dbReference type="CDD" id="cd01056">
    <property type="entry name" value="Euk_Ferritin"/>
    <property type="match status" value="1"/>
</dbReference>
<dbReference type="InterPro" id="IPR001519">
    <property type="entry name" value="Ferritin"/>
</dbReference>
<feature type="binding site" evidence="12">
    <location>
        <position position="320"/>
    </location>
    <ligand>
        <name>Fe cation</name>
        <dbReference type="ChEBI" id="CHEBI:24875"/>
        <label>1</label>
    </ligand>
</feature>
<reference evidence="16" key="3">
    <citation type="submission" date="2025-09" db="UniProtKB">
        <authorList>
            <consortium name="Ensembl"/>
        </authorList>
    </citation>
    <scope>IDENTIFICATION</scope>
    <source>
        <strain evidence="16">Thoroughbred</strain>
    </source>
</reference>
<protein>
    <recommendedName>
        <fullName evidence="13">Ferritin</fullName>
    </recommendedName>
</protein>
<dbReference type="GO" id="GO:0006826">
    <property type="term" value="P:iron ion transport"/>
    <property type="evidence" value="ECO:0000318"/>
    <property type="project" value="GO_Central"/>
</dbReference>
<dbReference type="InterPro" id="IPR009078">
    <property type="entry name" value="Ferritin-like_SF"/>
</dbReference>
<evidence type="ECO:0000256" key="14">
    <source>
        <dbReference type="SAM" id="MobiDB-lite"/>
    </source>
</evidence>
<dbReference type="GO" id="GO:0006879">
    <property type="term" value="P:intracellular iron ion homeostasis"/>
    <property type="evidence" value="ECO:0007669"/>
    <property type="project" value="UniProtKB-KW"/>
</dbReference>
<evidence type="ECO:0000256" key="3">
    <source>
        <dbReference type="ARBA" id="ARBA00007513"/>
    </source>
</evidence>
<keyword evidence="4 13" id="KW-0409">Iron storage</keyword>
<dbReference type="Ensembl" id="ENSECAT00000011326.3">
    <property type="protein sequence ID" value="ENSECAP00000008844.3"/>
    <property type="gene ID" value="ENSECAG00000043906.1"/>
</dbReference>
<dbReference type="InterPro" id="IPR009040">
    <property type="entry name" value="Ferritin-like_diiron"/>
</dbReference>
<feature type="binding site" evidence="12">
    <location>
        <position position="278"/>
    </location>
    <ligand>
        <name>Fe cation</name>
        <dbReference type="ChEBI" id="CHEBI:24875"/>
        <label>1</label>
    </ligand>
</feature>
<evidence type="ECO:0000256" key="7">
    <source>
        <dbReference type="ARBA" id="ARBA00023004"/>
    </source>
</evidence>
<comment type="function">
    <text evidence="13">Stores iron in a soluble, non-toxic, readily available form. Important for iron homeostasis. Iron is taken up in the ferrous form and deposited as ferric hydroxides after oxidation.</text>
</comment>
<dbReference type="STRING" id="9796.ENSECAP00000008844"/>
<accession>F7DFS7</accession>
<dbReference type="GO" id="GO:0005737">
    <property type="term" value="C:cytoplasm"/>
    <property type="evidence" value="ECO:0000318"/>
    <property type="project" value="GO_Central"/>
</dbReference>
<evidence type="ECO:0000256" key="13">
    <source>
        <dbReference type="RuleBase" id="RU361145"/>
    </source>
</evidence>
<evidence type="ECO:0000256" key="11">
    <source>
        <dbReference type="ARBA" id="ARBA00047990"/>
    </source>
</evidence>
<comment type="subcellular location">
    <subcellularLocation>
        <location evidence="2">Cytoplasmic vesicle</location>
        <location evidence="2">Autophagosome</location>
    </subcellularLocation>
    <subcellularLocation>
        <location evidence="1">Lysosome</location>
    </subcellularLocation>
</comment>
<evidence type="ECO:0000256" key="9">
    <source>
        <dbReference type="ARBA" id="ARBA00044959"/>
    </source>
</evidence>
<comment type="function">
    <text evidence="10">Stores iron in a soluble, non-toxic, readily available form. Important for iron homeostasis. Has ferroxidase activity. Iron is taken up in the ferrous form and deposited as ferric hydroxides after oxidation. Also plays a role in delivery of iron to cells. Mediates iron uptake in capsule cells of the developing kidney. Delivery to lysosomes is mediated by the cargo receptor NCOA4 for autophagic degradation and release of iron.</text>
</comment>
<dbReference type="Gene3D" id="1.20.1260.10">
    <property type="match status" value="1"/>
</dbReference>
<comment type="catalytic activity">
    <reaction evidence="11">
        <text>4 Fe(2+) + O2 + 4 H(+) = 4 Fe(3+) + 2 H2O</text>
        <dbReference type="Rhea" id="RHEA:11148"/>
        <dbReference type="ChEBI" id="CHEBI:15377"/>
        <dbReference type="ChEBI" id="CHEBI:15378"/>
        <dbReference type="ChEBI" id="CHEBI:15379"/>
        <dbReference type="ChEBI" id="CHEBI:29033"/>
        <dbReference type="ChEBI" id="CHEBI:29034"/>
        <dbReference type="EC" id="1.16.3.1"/>
    </reaction>
</comment>
<sequence length="394" mass="43701">MYARYGDQGKSPRGSGESSPNSVLTAVPQGELVEEVLCQAVCWGPHLAQVVEMVPQLFHRLDLLEQEVTLQEVAQMGIRLVGGQLVQIEQALVDVHLQLERTLHGLQAALPVVAVWLLDVVKADAASALGLELHQPLGVLPLLARLLQEQLEEVLQGHVGPVEVTGHRQVHVGGVELQADLAVDGGLAVGVVVLEHLRGLRGRHGWRREGEGDLKVFPERVLQNYHPDCEAAINGQICLELYASYVYMSMAYYFDRDDVALKHFFQLFLQQSRQKGEHAKRLIRLQNQRGGRLHLGDIKKPDPDHWESSLKAVECALQLEMNVNQSLLDLHQLATDKADPHLCHFLESHLLLEEVKSMKELGDHLTSLLKMGAPADGLAEYLFDKLTLGDGSKN</sequence>
<dbReference type="GeneTree" id="ENSGT00950000182841"/>
<dbReference type="InterPro" id="IPR012347">
    <property type="entry name" value="Ferritin-like"/>
</dbReference>
<dbReference type="Bgee" id="ENSECAG00000033853">
    <property type="expression patterns" value="Expressed in testis and 3 other cell types or tissues"/>
</dbReference>
<reference evidence="16" key="2">
    <citation type="submission" date="2025-08" db="UniProtKB">
        <authorList>
            <consortium name="Ensembl"/>
        </authorList>
    </citation>
    <scope>IDENTIFICATION</scope>
    <source>
        <strain evidence="16">Thoroughbred</strain>
    </source>
</reference>
<dbReference type="GO" id="GO:0005764">
    <property type="term" value="C:lysosome"/>
    <property type="evidence" value="ECO:0007669"/>
    <property type="project" value="UniProtKB-SubCell"/>
</dbReference>
<dbReference type="InParanoid" id="F7DFS7"/>
<dbReference type="GO" id="GO:0005776">
    <property type="term" value="C:autophagosome"/>
    <property type="evidence" value="ECO:0007669"/>
    <property type="project" value="UniProtKB-SubCell"/>
</dbReference>
<dbReference type="SUPFAM" id="SSF47240">
    <property type="entry name" value="Ferritin-like"/>
    <property type="match status" value="1"/>
</dbReference>
<organism evidence="16 17">
    <name type="scientific">Equus caballus</name>
    <name type="common">Horse</name>
    <dbReference type="NCBI Taxonomy" id="9796"/>
    <lineage>
        <taxon>Eukaryota</taxon>
        <taxon>Metazoa</taxon>
        <taxon>Chordata</taxon>
        <taxon>Craniata</taxon>
        <taxon>Vertebrata</taxon>
        <taxon>Euteleostomi</taxon>
        <taxon>Mammalia</taxon>
        <taxon>Eutheria</taxon>
        <taxon>Laurasiatheria</taxon>
        <taxon>Perissodactyla</taxon>
        <taxon>Equidae</taxon>
        <taxon>Equus</taxon>
    </lineage>
</organism>
<name>F7DFS7_HORSE</name>
<feature type="binding site" evidence="12">
    <location>
        <position position="240"/>
    </location>
    <ligand>
        <name>Fe cation</name>
        <dbReference type="ChEBI" id="CHEBI:24875"/>
        <label>1</label>
    </ligand>
</feature>
<dbReference type="FunFam" id="1.20.1260.10:FF:000016">
    <property type="entry name" value="Ferritin heavy chain"/>
    <property type="match status" value="1"/>
</dbReference>
<evidence type="ECO:0000256" key="5">
    <source>
        <dbReference type="ARBA" id="ARBA00022723"/>
    </source>
</evidence>
<keyword evidence="6" id="KW-0560">Oxidoreductase</keyword>